<dbReference type="InterPro" id="IPR036737">
    <property type="entry name" value="OmpA-like_sf"/>
</dbReference>
<dbReference type="Proteomes" id="UP000494162">
    <property type="component" value="Unassembled WGS sequence"/>
</dbReference>
<dbReference type="AlphaFoldDB" id="A0A6P2GW63"/>
<dbReference type="EMBL" id="VJSY01000011">
    <property type="protein sequence ID" value="MDR8753366.1"/>
    <property type="molecule type" value="Genomic_DNA"/>
</dbReference>
<gene>
    <name evidence="3" type="ORF">BPS26883_00197</name>
    <name evidence="2" type="ORF">FEQ00_01778</name>
</gene>
<dbReference type="PROSITE" id="PS51257">
    <property type="entry name" value="PROKAR_LIPOPROTEIN"/>
    <property type="match status" value="1"/>
</dbReference>
<name>A0A6P2GW63_9BURK</name>
<evidence type="ECO:0000256" key="1">
    <source>
        <dbReference type="SAM" id="SignalP"/>
    </source>
</evidence>
<organism evidence="3 4">
    <name type="scientific">Burkholderia pseudomultivorans</name>
    <dbReference type="NCBI Taxonomy" id="1207504"/>
    <lineage>
        <taxon>Bacteria</taxon>
        <taxon>Pseudomonadati</taxon>
        <taxon>Pseudomonadota</taxon>
        <taxon>Betaproteobacteria</taxon>
        <taxon>Burkholderiales</taxon>
        <taxon>Burkholderiaceae</taxon>
        <taxon>Burkholderia</taxon>
        <taxon>Burkholderia cepacia complex</taxon>
    </lineage>
</organism>
<proteinExistence type="predicted"/>
<dbReference type="Proteomes" id="UP001248067">
    <property type="component" value="Unassembled WGS sequence"/>
</dbReference>
<sequence length="147" mass="16360">METKLLAVLALAFIGMQTALACDGPKNLSGQYIDVRFESDSSEIPVTELARLSVWSRDLRSRFPIIDVVWTVGLSEPTEKDARQLAYRRAQNVMNALDQFAIRGKRSAFIGRVYKPIPEIEETGRRVEVNVGPGCPDDCCPNPHTVP</sequence>
<dbReference type="SUPFAM" id="SSF103088">
    <property type="entry name" value="OmpA-like"/>
    <property type="match status" value="1"/>
</dbReference>
<reference evidence="2 5" key="1">
    <citation type="submission" date="2019-06" db="EMBL/GenBank/DDBJ databases">
        <title>Evolution of Burkholderia multivorans in the lungs of Cystic Fibrosis patients.</title>
        <authorList>
            <person name="Moreira L.M."/>
        </authorList>
    </citation>
    <scope>NUCLEOTIDE SEQUENCE [LARGE SCALE GENOMIC DNA]</scope>
    <source>
        <strain evidence="2 5">VC13239</strain>
    </source>
</reference>
<dbReference type="GeneID" id="93167212"/>
<feature type="chain" id="PRO_5026952893" description="OmpA-like domain-containing protein" evidence="1">
    <location>
        <begin position="22"/>
        <end position="147"/>
    </location>
</feature>
<accession>A0A6P2GW63</accession>
<evidence type="ECO:0000313" key="5">
    <source>
        <dbReference type="Proteomes" id="UP001248067"/>
    </source>
</evidence>
<protein>
    <recommendedName>
        <fullName evidence="6">OmpA-like domain-containing protein</fullName>
    </recommendedName>
</protein>
<feature type="signal peptide" evidence="1">
    <location>
        <begin position="1"/>
        <end position="21"/>
    </location>
</feature>
<dbReference type="RefSeq" id="WP_244131314.1">
    <property type="nucleotide sequence ID" value="NZ_CABVPP010000001.1"/>
</dbReference>
<keyword evidence="5" id="KW-1185">Reference proteome</keyword>
<evidence type="ECO:0000313" key="2">
    <source>
        <dbReference type="EMBL" id="MDR8753366.1"/>
    </source>
</evidence>
<evidence type="ECO:0000313" key="3">
    <source>
        <dbReference type="EMBL" id="VWB08173.1"/>
    </source>
</evidence>
<reference evidence="3 4" key="2">
    <citation type="submission" date="2019-09" db="EMBL/GenBank/DDBJ databases">
        <authorList>
            <person name="Depoorter E."/>
        </authorList>
    </citation>
    <scope>NUCLEOTIDE SEQUENCE [LARGE SCALE GENOMIC DNA]</scope>
    <source>
        <strain evidence="3">LMG 26883</strain>
    </source>
</reference>
<keyword evidence="1" id="KW-0732">Signal</keyword>
<evidence type="ECO:0008006" key="6">
    <source>
        <dbReference type="Google" id="ProtNLM"/>
    </source>
</evidence>
<dbReference type="EMBL" id="CABVPP010000001">
    <property type="protein sequence ID" value="VWB08173.1"/>
    <property type="molecule type" value="Genomic_DNA"/>
</dbReference>
<evidence type="ECO:0000313" key="4">
    <source>
        <dbReference type="Proteomes" id="UP000494162"/>
    </source>
</evidence>